<evidence type="ECO:0000313" key="3">
    <source>
        <dbReference type="Proteomes" id="UP001161247"/>
    </source>
</evidence>
<organism evidence="2 3">
    <name type="scientific">Oldenlandia corymbosa var. corymbosa</name>
    <dbReference type="NCBI Taxonomy" id="529605"/>
    <lineage>
        <taxon>Eukaryota</taxon>
        <taxon>Viridiplantae</taxon>
        <taxon>Streptophyta</taxon>
        <taxon>Embryophyta</taxon>
        <taxon>Tracheophyta</taxon>
        <taxon>Spermatophyta</taxon>
        <taxon>Magnoliopsida</taxon>
        <taxon>eudicotyledons</taxon>
        <taxon>Gunneridae</taxon>
        <taxon>Pentapetalae</taxon>
        <taxon>asterids</taxon>
        <taxon>lamiids</taxon>
        <taxon>Gentianales</taxon>
        <taxon>Rubiaceae</taxon>
        <taxon>Rubioideae</taxon>
        <taxon>Spermacoceae</taxon>
        <taxon>Hedyotis-Oldenlandia complex</taxon>
        <taxon>Oldenlandia</taxon>
    </lineage>
</organism>
<proteinExistence type="predicted"/>
<dbReference type="Proteomes" id="UP001161247">
    <property type="component" value="Chromosome 8"/>
</dbReference>
<feature type="transmembrane region" description="Helical" evidence="1">
    <location>
        <begin position="103"/>
        <end position="125"/>
    </location>
</feature>
<evidence type="ECO:0000256" key="1">
    <source>
        <dbReference type="SAM" id="Phobius"/>
    </source>
</evidence>
<keyword evidence="1" id="KW-0812">Transmembrane</keyword>
<keyword evidence="1" id="KW-0472">Membrane</keyword>
<sequence length="137" mass="15224">MDNPEPVPMLRERRPGISWRDQTLASLSAPPLPLMVIFGVVVLLLYLATSSDYKSQVEKSLAGFKVLLFLLPLVLILVVHVMMVSERWLNNLRYSRLFGAPEGGGGGSPVLLLLVVVGLLVLVYYHSLIKSSWFHPV</sequence>
<feature type="transmembrane region" description="Helical" evidence="1">
    <location>
        <begin position="32"/>
        <end position="49"/>
    </location>
</feature>
<dbReference type="AlphaFoldDB" id="A0AAV1EB47"/>
<gene>
    <name evidence="2" type="ORF">OLC1_LOCUS23095</name>
</gene>
<dbReference type="PANTHER" id="PTHR33306:SF29">
    <property type="match status" value="1"/>
</dbReference>
<keyword evidence="1" id="KW-1133">Transmembrane helix</keyword>
<keyword evidence="3" id="KW-1185">Reference proteome</keyword>
<name>A0AAV1EB47_OLDCO</name>
<reference evidence="2" key="1">
    <citation type="submission" date="2023-03" db="EMBL/GenBank/DDBJ databases">
        <authorList>
            <person name="Julca I."/>
        </authorList>
    </citation>
    <scope>NUCLEOTIDE SEQUENCE</scope>
</reference>
<feature type="transmembrane region" description="Helical" evidence="1">
    <location>
        <begin position="61"/>
        <end position="83"/>
    </location>
</feature>
<accession>A0AAV1EB47</accession>
<dbReference type="EMBL" id="OX459125">
    <property type="protein sequence ID" value="CAI9116937.1"/>
    <property type="molecule type" value="Genomic_DNA"/>
</dbReference>
<evidence type="ECO:0000313" key="2">
    <source>
        <dbReference type="EMBL" id="CAI9116937.1"/>
    </source>
</evidence>
<protein>
    <submittedName>
        <fullName evidence="2">OLC1v1018233C1</fullName>
    </submittedName>
</protein>
<dbReference type="PANTHER" id="PTHR33306">
    <property type="entry name" value="EXPRESSED PROTEIN-RELATED-RELATED"/>
    <property type="match status" value="1"/>
</dbReference>